<keyword evidence="1" id="KW-0812">Transmembrane</keyword>
<accession>A0AAV2NKE6</accession>
<keyword evidence="1" id="KW-0472">Membrane</keyword>
<dbReference type="AlphaFoldDB" id="A0AAV2NKE6"/>
<name>A0AAV2NKE6_9HYME</name>
<reference evidence="2" key="1">
    <citation type="submission" date="2024-04" db="EMBL/GenBank/DDBJ databases">
        <authorList>
            <consortium name="Molecular Ecology Group"/>
        </authorList>
    </citation>
    <scope>NUCLEOTIDE SEQUENCE</scope>
</reference>
<sequence length="85" mass="10028">MRPGYRNPGCNRPRKHGWDYCTVIACFLYSPVCLCISRSVLPPTCDYLEVPEGVKEETRRRMATFAKFKLRNTEMKRYKSYVKTI</sequence>
<feature type="transmembrane region" description="Helical" evidence="1">
    <location>
        <begin position="20"/>
        <end position="41"/>
    </location>
</feature>
<keyword evidence="3" id="KW-1185">Reference proteome</keyword>
<proteinExistence type="predicted"/>
<keyword evidence="1" id="KW-1133">Transmembrane helix</keyword>
<dbReference type="Proteomes" id="UP001497644">
    <property type="component" value="Chromosome 2"/>
</dbReference>
<gene>
    <name evidence="2" type="ORF">LPLAT_LOCUS6585</name>
</gene>
<evidence type="ECO:0000256" key="1">
    <source>
        <dbReference type="SAM" id="Phobius"/>
    </source>
</evidence>
<dbReference type="EMBL" id="OZ034825">
    <property type="protein sequence ID" value="CAL1680589.1"/>
    <property type="molecule type" value="Genomic_DNA"/>
</dbReference>
<organism evidence="2 3">
    <name type="scientific">Lasius platythorax</name>
    <dbReference type="NCBI Taxonomy" id="488582"/>
    <lineage>
        <taxon>Eukaryota</taxon>
        <taxon>Metazoa</taxon>
        <taxon>Ecdysozoa</taxon>
        <taxon>Arthropoda</taxon>
        <taxon>Hexapoda</taxon>
        <taxon>Insecta</taxon>
        <taxon>Pterygota</taxon>
        <taxon>Neoptera</taxon>
        <taxon>Endopterygota</taxon>
        <taxon>Hymenoptera</taxon>
        <taxon>Apocrita</taxon>
        <taxon>Aculeata</taxon>
        <taxon>Formicoidea</taxon>
        <taxon>Formicidae</taxon>
        <taxon>Formicinae</taxon>
        <taxon>Lasius</taxon>
        <taxon>Lasius</taxon>
    </lineage>
</organism>
<evidence type="ECO:0000313" key="3">
    <source>
        <dbReference type="Proteomes" id="UP001497644"/>
    </source>
</evidence>
<protein>
    <submittedName>
        <fullName evidence="2">Uncharacterized protein</fullName>
    </submittedName>
</protein>
<evidence type="ECO:0000313" key="2">
    <source>
        <dbReference type="EMBL" id="CAL1680589.1"/>
    </source>
</evidence>